<dbReference type="GO" id="GO:0016491">
    <property type="term" value="F:oxidoreductase activity"/>
    <property type="evidence" value="ECO:0007669"/>
    <property type="project" value="InterPro"/>
</dbReference>
<organism evidence="7 8">
    <name type="scientific">Spirosoma pollinicola</name>
    <dbReference type="NCBI Taxonomy" id="2057025"/>
    <lineage>
        <taxon>Bacteria</taxon>
        <taxon>Pseudomonadati</taxon>
        <taxon>Bacteroidota</taxon>
        <taxon>Cytophagia</taxon>
        <taxon>Cytophagales</taxon>
        <taxon>Cytophagaceae</taxon>
        <taxon>Spirosoma</taxon>
    </lineage>
</organism>
<dbReference type="KEGG" id="spir:CWM47_32495"/>
<evidence type="ECO:0000313" key="8">
    <source>
        <dbReference type="Proteomes" id="UP000232883"/>
    </source>
</evidence>
<dbReference type="InterPro" id="IPR013766">
    <property type="entry name" value="Thioredoxin_domain"/>
</dbReference>
<evidence type="ECO:0000259" key="6">
    <source>
        <dbReference type="PROSITE" id="PS51352"/>
    </source>
</evidence>
<protein>
    <recommendedName>
        <fullName evidence="6">Thioredoxin domain-containing protein</fullName>
    </recommendedName>
</protein>
<dbReference type="InterPro" id="IPR013740">
    <property type="entry name" value="Redoxin"/>
</dbReference>
<gene>
    <name evidence="7" type="ORF">CWM47_32495</name>
</gene>
<dbReference type="GO" id="GO:0017004">
    <property type="term" value="P:cytochrome complex assembly"/>
    <property type="evidence" value="ECO:0007669"/>
    <property type="project" value="UniProtKB-KW"/>
</dbReference>
<keyword evidence="2" id="KW-0201">Cytochrome c-type biogenesis</keyword>
<evidence type="ECO:0000256" key="5">
    <source>
        <dbReference type="SAM" id="SignalP"/>
    </source>
</evidence>
<evidence type="ECO:0000256" key="3">
    <source>
        <dbReference type="ARBA" id="ARBA00023157"/>
    </source>
</evidence>
<feature type="signal peptide" evidence="5">
    <location>
        <begin position="1"/>
        <end position="19"/>
    </location>
</feature>
<dbReference type="PROSITE" id="PS51352">
    <property type="entry name" value="THIOREDOXIN_2"/>
    <property type="match status" value="1"/>
</dbReference>
<evidence type="ECO:0000256" key="1">
    <source>
        <dbReference type="ARBA" id="ARBA00004196"/>
    </source>
</evidence>
<sequence length="498" mass="56869">MFFRMILFSAWLASHSLHAQLTLSGQIEGTKPGASVSVNVPYDCYYYPQNSVPVSLDAKGHFSTRLTLTKAQIIFLDYAGKRLYLYAQPGRSVSLTAHAQSWPGTVRFSGELGAENAFRQRLGLTMNQLGKPTWNDSLSDPQLILRALQTQQQTGLSLLKQQPKKGSLAFQQMTQADITYFAVSKLWDLIWQNGVWTQKNKSVYDRSAWQQTLITAYQRVDLSNPLALSSYAYQQIITYYPRYLQHQASTKDEFVPIAERVFGKPFAQINQEMKQKGERYWVYSALQYGLQGRALERALASFLINGIEQGDLAYQLEAYTDFKQRFPQSPYLPDVQQYMKPYLASIDPAANPQADIQLLANSARFVNLDSLLATHRGRVVYVDIWGSWCGPCRQEFTYNRALKERFKNKPVDFVYVAVEHGAQPEKRWREAIHFYGITGQHVLAGSDLEAYLRGLYPEQDNLRFPSYILVDALGRITTVEANRPSQKEALYHQIESLL</sequence>
<proteinExistence type="predicted"/>
<evidence type="ECO:0000256" key="4">
    <source>
        <dbReference type="ARBA" id="ARBA00023284"/>
    </source>
</evidence>
<feature type="domain" description="Thioredoxin" evidence="6">
    <location>
        <begin position="347"/>
        <end position="498"/>
    </location>
</feature>
<dbReference type="CDD" id="cd02966">
    <property type="entry name" value="TlpA_like_family"/>
    <property type="match status" value="1"/>
</dbReference>
<comment type="subcellular location">
    <subcellularLocation>
        <location evidence="1">Cell envelope</location>
    </subcellularLocation>
</comment>
<dbReference type="InterPro" id="IPR036249">
    <property type="entry name" value="Thioredoxin-like_sf"/>
</dbReference>
<accession>A0A2K8Z8F1</accession>
<dbReference type="OrthoDB" id="6399635at2"/>
<keyword evidence="3" id="KW-1015">Disulfide bond</keyword>
<dbReference type="EMBL" id="CP025096">
    <property type="protein sequence ID" value="AUD06153.1"/>
    <property type="molecule type" value="Genomic_DNA"/>
</dbReference>
<evidence type="ECO:0000256" key="2">
    <source>
        <dbReference type="ARBA" id="ARBA00022748"/>
    </source>
</evidence>
<dbReference type="RefSeq" id="WP_100992703.1">
    <property type="nucleotide sequence ID" value="NZ_CP025096.1"/>
</dbReference>
<keyword evidence="5" id="KW-0732">Signal</keyword>
<dbReference type="SUPFAM" id="SSF52833">
    <property type="entry name" value="Thioredoxin-like"/>
    <property type="match status" value="1"/>
</dbReference>
<feature type="chain" id="PRO_5014597003" description="Thioredoxin domain-containing protein" evidence="5">
    <location>
        <begin position="20"/>
        <end position="498"/>
    </location>
</feature>
<dbReference type="PANTHER" id="PTHR42852:SF6">
    <property type="entry name" value="THIOL:DISULFIDE INTERCHANGE PROTEIN DSBE"/>
    <property type="match status" value="1"/>
</dbReference>
<reference evidence="7 8" key="1">
    <citation type="submission" date="2017-11" db="EMBL/GenBank/DDBJ databases">
        <title>Taxonomic description and genome sequences of Spirosoma HA7 sp. nov., isolated from pollen microhabitat of Corylus avellana.</title>
        <authorList>
            <person name="Ambika Manirajan B."/>
            <person name="Suarez C."/>
            <person name="Ratering S."/>
            <person name="Geissler-Plaum R."/>
            <person name="Cardinale M."/>
            <person name="Sylvia S."/>
        </authorList>
    </citation>
    <scope>NUCLEOTIDE SEQUENCE [LARGE SCALE GENOMIC DNA]</scope>
    <source>
        <strain evidence="7 8">HA7</strain>
    </source>
</reference>
<dbReference type="InterPro" id="IPR050553">
    <property type="entry name" value="Thioredoxin_ResA/DsbE_sf"/>
</dbReference>
<keyword evidence="8" id="KW-1185">Reference proteome</keyword>
<dbReference type="Gene3D" id="3.40.30.10">
    <property type="entry name" value="Glutaredoxin"/>
    <property type="match status" value="1"/>
</dbReference>
<dbReference type="GO" id="GO:0030313">
    <property type="term" value="C:cell envelope"/>
    <property type="evidence" value="ECO:0007669"/>
    <property type="project" value="UniProtKB-SubCell"/>
</dbReference>
<name>A0A2K8Z8F1_9BACT</name>
<dbReference type="PANTHER" id="PTHR42852">
    <property type="entry name" value="THIOL:DISULFIDE INTERCHANGE PROTEIN DSBE"/>
    <property type="match status" value="1"/>
</dbReference>
<keyword evidence="4" id="KW-0676">Redox-active center</keyword>
<dbReference type="Pfam" id="PF08534">
    <property type="entry name" value="Redoxin"/>
    <property type="match status" value="1"/>
</dbReference>
<dbReference type="Proteomes" id="UP000232883">
    <property type="component" value="Chromosome"/>
</dbReference>
<dbReference type="AlphaFoldDB" id="A0A2K8Z8F1"/>
<evidence type="ECO:0000313" key="7">
    <source>
        <dbReference type="EMBL" id="AUD06153.1"/>
    </source>
</evidence>